<dbReference type="NCBIfam" id="TIGR02868">
    <property type="entry name" value="CydC"/>
    <property type="match status" value="1"/>
</dbReference>
<protein>
    <submittedName>
        <fullName evidence="11">Thiol reductant ABC exporter subunit CydC</fullName>
    </submittedName>
</protein>
<dbReference type="Pfam" id="PF00664">
    <property type="entry name" value="ABC_membrane"/>
    <property type="match status" value="1"/>
</dbReference>
<evidence type="ECO:0000313" key="12">
    <source>
        <dbReference type="Proteomes" id="UP000305131"/>
    </source>
</evidence>
<feature type="transmembrane region" description="Helical" evidence="8">
    <location>
        <begin position="279"/>
        <end position="303"/>
    </location>
</feature>
<feature type="transmembrane region" description="Helical" evidence="8">
    <location>
        <begin position="245"/>
        <end position="267"/>
    </location>
</feature>
<evidence type="ECO:0000313" key="11">
    <source>
        <dbReference type="EMBL" id="TLX41133.1"/>
    </source>
</evidence>
<dbReference type="InterPro" id="IPR036640">
    <property type="entry name" value="ABC1_TM_sf"/>
</dbReference>
<dbReference type="EMBL" id="VAUP01000038">
    <property type="protein sequence ID" value="TLX41133.1"/>
    <property type="molecule type" value="Genomic_DNA"/>
</dbReference>
<dbReference type="PANTHER" id="PTHR43394:SF1">
    <property type="entry name" value="ATP-BINDING CASSETTE SUB-FAMILY B MEMBER 10, MITOCHONDRIAL"/>
    <property type="match status" value="1"/>
</dbReference>
<dbReference type="GO" id="GO:0005886">
    <property type="term" value="C:plasma membrane"/>
    <property type="evidence" value="ECO:0007669"/>
    <property type="project" value="UniProtKB-SubCell"/>
</dbReference>
<dbReference type="Gene3D" id="1.20.1560.10">
    <property type="entry name" value="ABC transporter type 1, transmembrane domain"/>
    <property type="match status" value="1"/>
</dbReference>
<dbReference type="CDD" id="cd03228">
    <property type="entry name" value="ABCC_MRP_Like"/>
    <property type="match status" value="1"/>
</dbReference>
<dbReference type="GeneID" id="95775657"/>
<evidence type="ECO:0000256" key="1">
    <source>
        <dbReference type="ARBA" id="ARBA00004651"/>
    </source>
</evidence>
<evidence type="ECO:0000256" key="7">
    <source>
        <dbReference type="ARBA" id="ARBA00023136"/>
    </source>
</evidence>
<proteinExistence type="inferred from homology"/>
<dbReference type="Proteomes" id="UP000305131">
    <property type="component" value="Unassembled WGS sequence"/>
</dbReference>
<dbReference type="RefSeq" id="WP_138401177.1">
    <property type="nucleotide sequence ID" value="NZ_JBAFVI010000003.1"/>
</dbReference>
<dbReference type="InterPro" id="IPR027417">
    <property type="entry name" value="P-loop_NTPase"/>
</dbReference>
<dbReference type="PROSITE" id="PS50893">
    <property type="entry name" value="ABC_TRANSPORTER_2"/>
    <property type="match status" value="1"/>
</dbReference>
<keyword evidence="4" id="KW-0547">Nucleotide-binding</keyword>
<dbReference type="InterPro" id="IPR017871">
    <property type="entry name" value="ABC_transporter-like_CS"/>
</dbReference>
<feature type="transmembrane region" description="Helical" evidence="8">
    <location>
        <begin position="47"/>
        <end position="70"/>
    </location>
</feature>
<feature type="transmembrane region" description="Helical" evidence="8">
    <location>
        <begin position="131"/>
        <end position="154"/>
    </location>
</feature>
<evidence type="ECO:0000256" key="2">
    <source>
        <dbReference type="ARBA" id="ARBA00005417"/>
    </source>
</evidence>
<dbReference type="GO" id="GO:0045454">
    <property type="term" value="P:cell redox homeostasis"/>
    <property type="evidence" value="ECO:0007669"/>
    <property type="project" value="InterPro"/>
</dbReference>
<evidence type="ECO:0000259" key="10">
    <source>
        <dbReference type="PROSITE" id="PS50929"/>
    </source>
</evidence>
<dbReference type="AlphaFoldDB" id="A0A6C1KRI8"/>
<dbReference type="GO" id="GO:0016887">
    <property type="term" value="F:ATP hydrolysis activity"/>
    <property type="evidence" value="ECO:0007669"/>
    <property type="project" value="InterPro"/>
</dbReference>
<dbReference type="SMART" id="SM00382">
    <property type="entry name" value="AAA"/>
    <property type="match status" value="1"/>
</dbReference>
<dbReference type="SUPFAM" id="SSF90123">
    <property type="entry name" value="ABC transporter transmembrane region"/>
    <property type="match status" value="1"/>
</dbReference>
<dbReference type="GO" id="GO:0034775">
    <property type="term" value="P:glutathione transmembrane transport"/>
    <property type="evidence" value="ECO:0007669"/>
    <property type="project" value="InterPro"/>
</dbReference>
<evidence type="ECO:0000256" key="4">
    <source>
        <dbReference type="ARBA" id="ARBA00022741"/>
    </source>
</evidence>
<dbReference type="PROSITE" id="PS50929">
    <property type="entry name" value="ABC_TM1F"/>
    <property type="match status" value="1"/>
</dbReference>
<evidence type="ECO:0000256" key="6">
    <source>
        <dbReference type="ARBA" id="ARBA00022989"/>
    </source>
</evidence>
<dbReference type="InterPro" id="IPR039421">
    <property type="entry name" value="Type_1_exporter"/>
</dbReference>
<dbReference type="PANTHER" id="PTHR43394">
    <property type="entry name" value="ATP-DEPENDENT PERMEASE MDL1, MITOCHONDRIAL"/>
    <property type="match status" value="1"/>
</dbReference>
<dbReference type="SUPFAM" id="SSF52540">
    <property type="entry name" value="P-loop containing nucleoside triphosphate hydrolases"/>
    <property type="match status" value="1"/>
</dbReference>
<accession>A0A6C1KRI8</accession>
<evidence type="ECO:0000256" key="8">
    <source>
        <dbReference type="SAM" id="Phobius"/>
    </source>
</evidence>
<evidence type="ECO:0000256" key="5">
    <source>
        <dbReference type="ARBA" id="ARBA00022840"/>
    </source>
</evidence>
<dbReference type="Gene3D" id="3.40.50.300">
    <property type="entry name" value="P-loop containing nucleotide triphosphate hydrolases"/>
    <property type="match status" value="1"/>
</dbReference>
<feature type="domain" description="ABC transmembrane type-1" evidence="10">
    <location>
        <begin position="19"/>
        <end position="305"/>
    </location>
</feature>
<reference evidence="11 12" key="1">
    <citation type="submission" date="2019-05" db="EMBL/GenBank/DDBJ databases">
        <authorList>
            <person name="Zhou X."/>
        </authorList>
    </citation>
    <scope>NUCLEOTIDE SEQUENCE [LARGE SCALE GENOMIC DNA]</scope>
    <source>
        <strain evidence="11 12">DSM 432</strain>
    </source>
</reference>
<dbReference type="InterPro" id="IPR003439">
    <property type="entry name" value="ABC_transporter-like_ATP-bd"/>
</dbReference>
<sequence length="570" mass="58917">MSTFLRLLALMRREAGWMALAVLLSAAASLSQVGLLAASGWFITAMALAGAAGAAMNPFTASAAIRAFALTRTGARYGERLVGHDATLRFLARLRPWFFTRLVPLAPAALEEERSGDLLARLRTDIDRLEFAFLRILSPVLAALVVVVVAVAFMAAYDGAIALLLLGLALVAGAGVPALVHALGSGASRRLAAGTGAYEAALVDHLEGAAELAIYDPAGRHRLLIEAQGDALLADEQRLASLSGAAGSGVGLVAQVAFLGVLLMGAPAVLGGTLAASDWAMLALACLAVFDALAPLPLAMQALPTTLASARRIFALVDRPAPVNEAGGSAPAEGALVFAGVGLTYPGATGPALVDIDLTLAPGRHVAVVGPSGSGKSSLIALALRFRAPDQGRITYGGVPVETIEADALRRRLGVLRQDDHLFADTLMDNLRVADPDASPARCAAACATAGILGFVEAQPLKFETFVGAHGASLSGGEARRLAFARTLLKDAPILMCDEPLEGLDANTAREVMTAVLDASRGRALLLVTHSRVGLSRMDEIVVLEAGRITRRGSPDEVLPFLDNPDLVEG</sequence>
<dbReference type="InterPro" id="IPR011527">
    <property type="entry name" value="ABC1_TM_dom"/>
</dbReference>
<feature type="transmembrane region" description="Helical" evidence="8">
    <location>
        <begin position="160"/>
        <end position="180"/>
    </location>
</feature>
<dbReference type="InterPro" id="IPR014223">
    <property type="entry name" value="ABC_CydC/D"/>
</dbReference>
<dbReference type="OrthoDB" id="5288404at2"/>
<keyword evidence="3 8" id="KW-0812">Transmembrane</keyword>
<evidence type="ECO:0000259" key="9">
    <source>
        <dbReference type="PROSITE" id="PS50893"/>
    </source>
</evidence>
<comment type="subcellular location">
    <subcellularLocation>
        <location evidence="1">Cell membrane</location>
        <topology evidence="1">Multi-pass membrane protein</topology>
    </subcellularLocation>
</comment>
<evidence type="ECO:0000256" key="3">
    <source>
        <dbReference type="ARBA" id="ARBA00022692"/>
    </source>
</evidence>
<dbReference type="GO" id="GO:0015421">
    <property type="term" value="F:ABC-type oligopeptide transporter activity"/>
    <property type="evidence" value="ECO:0007669"/>
    <property type="project" value="TreeGrafter"/>
</dbReference>
<comment type="similarity">
    <text evidence="2">Belongs to the ABC transporter superfamily.</text>
</comment>
<keyword evidence="7 8" id="KW-0472">Membrane</keyword>
<dbReference type="GO" id="GO:0005524">
    <property type="term" value="F:ATP binding"/>
    <property type="evidence" value="ECO:0007669"/>
    <property type="project" value="UniProtKB-KW"/>
</dbReference>
<dbReference type="InterPro" id="IPR003593">
    <property type="entry name" value="AAA+_ATPase"/>
</dbReference>
<dbReference type="Pfam" id="PF00005">
    <property type="entry name" value="ABC_tran"/>
    <property type="match status" value="1"/>
</dbReference>
<feature type="domain" description="ABC transporter" evidence="9">
    <location>
        <begin position="336"/>
        <end position="570"/>
    </location>
</feature>
<name>A0A6C1KRI8_XANAU</name>
<organism evidence="11 12">
    <name type="scientific">Xanthobacter autotrophicus</name>
    <dbReference type="NCBI Taxonomy" id="280"/>
    <lineage>
        <taxon>Bacteria</taxon>
        <taxon>Pseudomonadati</taxon>
        <taxon>Pseudomonadota</taxon>
        <taxon>Alphaproteobacteria</taxon>
        <taxon>Hyphomicrobiales</taxon>
        <taxon>Xanthobacteraceae</taxon>
        <taxon>Xanthobacter</taxon>
    </lineage>
</organism>
<gene>
    <name evidence="11" type="primary">cydC</name>
    <name evidence="11" type="ORF">FBQ73_19580</name>
</gene>
<keyword evidence="6 8" id="KW-1133">Transmembrane helix</keyword>
<keyword evidence="5" id="KW-0067">ATP-binding</keyword>
<comment type="caution">
    <text evidence="11">The sequence shown here is derived from an EMBL/GenBank/DDBJ whole genome shotgun (WGS) entry which is preliminary data.</text>
</comment>
<dbReference type="PROSITE" id="PS00211">
    <property type="entry name" value="ABC_TRANSPORTER_1"/>
    <property type="match status" value="1"/>
</dbReference>